<dbReference type="Pfam" id="PF23914">
    <property type="entry name" value="TPR_CcmH_CycH"/>
    <property type="match status" value="1"/>
</dbReference>
<evidence type="ECO:0000313" key="7">
    <source>
        <dbReference type="Proteomes" id="UP000199441"/>
    </source>
</evidence>
<keyword evidence="7" id="KW-1185">Reference proteome</keyword>
<dbReference type="GO" id="GO:0017004">
    <property type="term" value="P:cytochrome complex assembly"/>
    <property type="evidence" value="ECO:0007669"/>
    <property type="project" value="UniProtKB-KW"/>
</dbReference>
<dbReference type="RefSeq" id="WP_089946947.1">
    <property type="nucleotide sequence ID" value="NZ_FNOI01000003.1"/>
</dbReference>
<dbReference type="STRING" id="670155.SAMN04488001_2176"/>
<evidence type="ECO:0000256" key="1">
    <source>
        <dbReference type="ARBA" id="ARBA00004196"/>
    </source>
</evidence>
<dbReference type="InterPro" id="IPR056413">
    <property type="entry name" value="TPR_CcmH_CycH"/>
</dbReference>
<dbReference type="OrthoDB" id="9815847at2"/>
<dbReference type="InterPro" id="IPR017560">
    <property type="entry name" value="Cyt_c_biogenesis_CcmI"/>
</dbReference>
<keyword evidence="2" id="KW-0677">Repeat</keyword>
<evidence type="ECO:0000259" key="5">
    <source>
        <dbReference type="Pfam" id="PF23914"/>
    </source>
</evidence>
<protein>
    <submittedName>
        <fullName evidence="6">Cytochrome c-type biogenesis protein CcmH</fullName>
    </submittedName>
</protein>
<accession>A0A1H2Y213</accession>
<dbReference type="PANTHER" id="PTHR47870:SF4">
    <property type="entry name" value="CYTOCHROME C-TYPE BIOGENESIS PROTEIN CYCH"/>
    <property type="match status" value="1"/>
</dbReference>
<dbReference type="SUPFAM" id="SSF48452">
    <property type="entry name" value="TPR-like"/>
    <property type="match status" value="1"/>
</dbReference>
<dbReference type="InterPro" id="IPR051263">
    <property type="entry name" value="C-type_cytochrome_biogenesis"/>
</dbReference>
<evidence type="ECO:0000256" key="3">
    <source>
        <dbReference type="ARBA" id="ARBA00022748"/>
    </source>
</evidence>
<organism evidence="6 7">
    <name type="scientific">Litoreibacter albidus</name>
    <dbReference type="NCBI Taxonomy" id="670155"/>
    <lineage>
        <taxon>Bacteria</taxon>
        <taxon>Pseudomonadati</taxon>
        <taxon>Pseudomonadota</taxon>
        <taxon>Alphaproteobacteria</taxon>
        <taxon>Rhodobacterales</taxon>
        <taxon>Roseobacteraceae</taxon>
        <taxon>Litoreibacter</taxon>
    </lineage>
</organism>
<dbReference type="GO" id="GO:0005886">
    <property type="term" value="C:plasma membrane"/>
    <property type="evidence" value="ECO:0007669"/>
    <property type="project" value="TreeGrafter"/>
</dbReference>
<name>A0A1H2Y213_9RHOB</name>
<evidence type="ECO:0000313" key="6">
    <source>
        <dbReference type="EMBL" id="SDW98744.1"/>
    </source>
</evidence>
<dbReference type="InterPro" id="IPR011990">
    <property type="entry name" value="TPR-like_helical_dom_sf"/>
</dbReference>
<dbReference type="GO" id="GO:0030313">
    <property type="term" value="C:cell envelope"/>
    <property type="evidence" value="ECO:0007669"/>
    <property type="project" value="UniProtKB-SubCell"/>
</dbReference>
<dbReference type="EMBL" id="FNOI01000003">
    <property type="protein sequence ID" value="SDW98744.1"/>
    <property type="molecule type" value="Genomic_DNA"/>
</dbReference>
<evidence type="ECO:0000256" key="2">
    <source>
        <dbReference type="ARBA" id="ARBA00022737"/>
    </source>
</evidence>
<reference evidence="7" key="1">
    <citation type="submission" date="2016-10" db="EMBL/GenBank/DDBJ databases">
        <authorList>
            <person name="Varghese N."/>
            <person name="Submissions S."/>
        </authorList>
    </citation>
    <scope>NUCLEOTIDE SEQUENCE [LARGE SCALE GENOMIC DNA]</scope>
    <source>
        <strain evidence="7">DSM 26922</strain>
    </source>
</reference>
<dbReference type="AlphaFoldDB" id="A0A1H2Y213"/>
<proteinExistence type="predicted"/>
<dbReference type="PANTHER" id="PTHR47870">
    <property type="entry name" value="CYTOCHROME C-TYPE BIOGENESIS PROTEIN CCMH"/>
    <property type="match status" value="1"/>
</dbReference>
<gene>
    <name evidence="6" type="ORF">SAMN04488001_2176</name>
</gene>
<keyword evidence="3" id="KW-0201">Cytochrome c-type biogenesis</keyword>
<feature type="domain" description="Cytochrome c-type biogenesis protein H TPR" evidence="5">
    <location>
        <begin position="125"/>
        <end position="246"/>
    </location>
</feature>
<evidence type="ECO:0000256" key="4">
    <source>
        <dbReference type="ARBA" id="ARBA00022803"/>
    </source>
</evidence>
<sequence length="384" mass="41413">MIFWAFAAALALLTVVTFLWPLMRRSEDGLDRADSAIAIFRDQLAEVDRDSERGIISGAEADAARTEIKRRMLAADKARGTSRTAGTSGRNVLVAFALLTPVAGAALYTQLGAPGTASVPFAERTAERSEAQNLIKLTTQLRNKLESEPDGGETRGWQLLATTYGNMGRHAAAADAYARIVERDDATSSTWSHYAEALITAENGTVTKPAEEAIDRAVALDPMNPAGTYYKAVATAQAGDTEAARQLLLDRLALETAPTAWMPFYMREVNRLGAMLGLEPESLPDFPDAAPRGPSSDDIEAASDMTAEERQEFIRTMVSNLAARMEDEPDNIQGWLQLAGAYSVLGETENARAAYVSAKKVTDTLPEDDPRRIAVEQGMAALGN</sequence>
<dbReference type="Gene3D" id="1.25.40.10">
    <property type="entry name" value="Tetratricopeptide repeat domain"/>
    <property type="match status" value="2"/>
</dbReference>
<comment type="subcellular location">
    <subcellularLocation>
        <location evidence="1">Cell envelope</location>
    </subcellularLocation>
</comment>
<dbReference type="Proteomes" id="UP000199441">
    <property type="component" value="Unassembled WGS sequence"/>
</dbReference>
<dbReference type="NCBIfam" id="TIGR03142">
    <property type="entry name" value="cytochro_ccmI"/>
    <property type="match status" value="1"/>
</dbReference>
<keyword evidence="4" id="KW-0802">TPR repeat</keyword>